<feature type="transmembrane region" description="Helical" evidence="1">
    <location>
        <begin position="205"/>
        <end position="224"/>
    </location>
</feature>
<reference evidence="2 3" key="1">
    <citation type="journal article" date="2016" name="Nat. Commun.">
        <title>Thousands of microbial genomes shed light on interconnected biogeochemical processes in an aquifer system.</title>
        <authorList>
            <person name="Anantharaman K."/>
            <person name="Brown C.T."/>
            <person name="Hug L.A."/>
            <person name="Sharon I."/>
            <person name="Castelle C.J."/>
            <person name="Probst A.J."/>
            <person name="Thomas B.C."/>
            <person name="Singh A."/>
            <person name="Wilkins M.J."/>
            <person name="Karaoz U."/>
            <person name="Brodie E.L."/>
            <person name="Williams K.H."/>
            <person name="Hubbard S.S."/>
            <person name="Banfield J.F."/>
        </authorList>
    </citation>
    <scope>NUCLEOTIDE SEQUENCE [LARGE SCALE GENOMIC DNA]</scope>
</reference>
<feature type="transmembrane region" description="Helical" evidence="1">
    <location>
        <begin position="85"/>
        <end position="106"/>
    </location>
</feature>
<sequence length="274" mass="32207">MKLKKIIIFLGLIFWPLTLLLANTPLDLIRYLLPALILLFSFNLFQKGKNYFEYPLLFISLIEPKLTLFPLIFALILYITDKKHITLRRSSVVLLISIALIVTNFFELSRQTIFVKDYEAQQKVLRNITLYPNVLTARIFQNKARIIINKFDDNFFTLTDPNNYFFSNHPREDILANQNLIKYPFLAIIPFFIGIYFISKNNDRKFIIISAVAALLTLTLLTNFDRHDFVLWVPVSLIFTDGVKKMAKKKYFTVFASIFLIISFIELIRAYYLF</sequence>
<comment type="caution">
    <text evidence="2">The sequence shown here is derived from an EMBL/GenBank/DDBJ whole genome shotgun (WGS) entry which is preliminary data.</text>
</comment>
<evidence type="ECO:0000256" key="1">
    <source>
        <dbReference type="SAM" id="Phobius"/>
    </source>
</evidence>
<evidence type="ECO:0000313" key="2">
    <source>
        <dbReference type="EMBL" id="OGM27580.1"/>
    </source>
</evidence>
<protein>
    <recommendedName>
        <fullName evidence="4">Glycosyltransferase RgtA/B/C/D-like domain-containing protein</fullName>
    </recommendedName>
</protein>
<keyword evidence="1" id="KW-0472">Membrane</keyword>
<organism evidence="2 3">
    <name type="scientific">Candidatus Woesebacteria bacterium RIFCSPHIGHO2_01_FULL_40_22</name>
    <dbReference type="NCBI Taxonomy" id="1802499"/>
    <lineage>
        <taxon>Bacteria</taxon>
        <taxon>Candidatus Woeseibacteriota</taxon>
    </lineage>
</organism>
<proteinExistence type="predicted"/>
<evidence type="ECO:0008006" key="4">
    <source>
        <dbReference type="Google" id="ProtNLM"/>
    </source>
</evidence>
<dbReference type="EMBL" id="MGGL01000004">
    <property type="protein sequence ID" value="OGM27580.1"/>
    <property type="molecule type" value="Genomic_DNA"/>
</dbReference>
<name>A0A1F7YK52_9BACT</name>
<feature type="transmembrane region" description="Helical" evidence="1">
    <location>
        <begin position="251"/>
        <end position="272"/>
    </location>
</feature>
<feature type="transmembrane region" description="Helical" evidence="1">
    <location>
        <begin position="57"/>
        <end position="79"/>
    </location>
</feature>
<keyword evidence="1" id="KW-0812">Transmembrane</keyword>
<evidence type="ECO:0000313" key="3">
    <source>
        <dbReference type="Proteomes" id="UP000179221"/>
    </source>
</evidence>
<feature type="transmembrane region" description="Helical" evidence="1">
    <location>
        <begin position="7"/>
        <end position="22"/>
    </location>
</feature>
<gene>
    <name evidence="2" type="ORF">A2628_02215</name>
</gene>
<keyword evidence="1" id="KW-1133">Transmembrane helix</keyword>
<dbReference type="Proteomes" id="UP000179221">
    <property type="component" value="Unassembled WGS sequence"/>
</dbReference>
<accession>A0A1F7YK52</accession>
<feature type="transmembrane region" description="Helical" evidence="1">
    <location>
        <begin position="180"/>
        <end position="199"/>
    </location>
</feature>
<dbReference type="AlphaFoldDB" id="A0A1F7YK52"/>